<accession>A0A1M6I9B1</accession>
<keyword evidence="1" id="KW-0812">Transmembrane</keyword>
<keyword evidence="1" id="KW-1133">Transmembrane helix</keyword>
<dbReference type="OrthoDB" id="2062630at2"/>
<organism evidence="2 3">
    <name type="scientific">Thermoclostridium caenicola</name>
    <dbReference type="NCBI Taxonomy" id="659425"/>
    <lineage>
        <taxon>Bacteria</taxon>
        <taxon>Bacillati</taxon>
        <taxon>Bacillota</taxon>
        <taxon>Clostridia</taxon>
        <taxon>Eubacteriales</taxon>
        <taxon>Oscillospiraceae</taxon>
        <taxon>Thermoclostridium</taxon>
    </lineage>
</organism>
<feature type="transmembrane region" description="Helical" evidence="1">
    <location>
        <begin position="42"/>
        <end position="58"/>
    </location>
</feature>
<protein>
    <submittedName>
        <fullName evidence="2">Uncharacterized protein</fullName>
    </submittedName>
</protein>
<reference evidence="2 3" key="1">
    <citation type="submission" date="2016-11" db="EMBL/GenBank/DDBJ databases">
        <authorList>
            <person name="Varghese N."/>
            <person name="Submissions S."/>
        </authorList>
    </citation>
    <scope>NUCLEOTIDE SEQUENCE [LARGE SCALE GENOMIC DNA]</scope>
    <source>
        <strain evidence="2 3">DSM 19027</strain>
    </source>
</reference>
<dbReference type="EMBL" id="FQZP01000040">
    <property type="protein sequence ID" value="SHJ30938.1"/>
    <property type="molecule type" value="Genomic_DNA"/>
</dbReference>
<dbReference type="InterPro" id="IPR046088">
    <property type="entry name" value="DUF6106"/>
</dbReference>
<evidence type="ECO:0000313" key="3">
    <source>
        <dbReference type="Proteomes" id="UP000324781"/>
    </source>
</evidence>
<evidence type="ECO:0000256" key="1">
    <source>
        <dbReference type="SAM" id="Phobius"/>
    </source>
</evidence>
<keyword evidence="1" id="KW-0472">Membrane</keyword>
<evidence type="ECO:0000313" key="2">
    <source>
        <dbReference type="EMBL" id="SHJ30938.1"/>
    </source>
</evidence>
<dbReference type="Proteomes" id="UP000324781">
    <property type="component" value="Unassembled WGS sequence"/>
</dbReference>
<name>A0A1M6I9B1_9FIRM</name>
<dbReference type="AlphaFoldDB" id="A0A1M6I9B1"/>
<gene>
    <name evidence="2" type="ORF">SAMN05444373_10401</name>
</gene>
<proteinExistence type="predicted"/>
<sequence length="165" mass="19479">MDVFIEKLIKRRKSPADVAYMFLLLFIAFGISHFVFLFISGLAPLIIAGLMFLTYYLISMRNIEYEYIVTNGDIDIDMIVNQRKRKRVFTANCKDFEVVARVNSDQYTKQIRETKNVLNFTSRNSNADVWFIYLIQNGMPMVILFEPDERMIDGFRTFIPRKVFK</sequence>
<dbReference type="Pfam" id="PF19601">
    <property type="entry name" value="DUF6106"/>
    <property type="match status" value="1"/>
</dbReference>
<feature type="transmembrane region" description="Helical" evidence="1">
    <location>
        <begin position="18"/>
        <end position="36"/>
    </location>
</feature>
<dbReference type="RefSeq" id="WP_149679169.1">
    <property type="nucleotide sequence ID" value="NZ_DAONMB010000009.1"/>
</dbReference>
<keyword evidence="3" id="KW-1185">Reference proteome</keyword>